<proteinExistence type="predicted"/>
<dbReference type="Proteomes" id="UP000183605">
    <property type="component" value="Unassembled WGS sequence"/>
</dbReference>
<comment type="caution">
    <text evidence="1">The sequence shown here is derived from an EMBL/GenBank/DDBJ whole genome shotgun (WGS) entry which is preliminary data.</text>
</comment>
<evidence type="ECO:0000313" key="2">
    <source>
        <dbReference type="Proteomes" id="UP000183605"/>
    </source>
</evidence>
<reference evidence="1 2" key="1">
    <citation type="journal article" date="2016" name="Environ. Microbiol.">
        <title>Genomic resolution of a cold subsurface aquifer community provides metabolic insights for novel microbes adapted to high CO concentrations.</title>
        <authorList>
            <person name="Probst A.J."/>
            <person name="Castelle C.J."/>
            <person name="Singh A."/>
            <person name="Brown C.T."/>
            <person name="Anantharaman K."/>
            <person name="Sharon I."/>
            <person name="Hug L.A."/>
            <person name="Burstein D."/>
            <person name="Emerson J.B."/>
            <person name="Thomas B.C."/>
            <person name="Banfield J.F."/>
        </authorList>
    </citation>
    <scope>NUCLEOTIDE SEQUENCE [LARGE SCALE GENOMIC DNA]</scope>
    <source>
        <strain evidence="1">CG2_30_44_31</strain>
    </source>
</reference>
<accession>A0A1J5AZB3</accession>
<name>A0A1J5AZB3_9BACT</name>
<sequence>MYGISGIKEQTKLEQLPLFNKDTASILIGKTGNNLDKKIERLLKKNYLVSLKKSWYVSKPFLDKQVSLKNYTEYLANKLRAPSYLSLEYVLSKYNLIPEEINIWTSITTKSTRSYENDLGVFNYKSIKNNLFTGYREIESRGNSVYIANKAKAVFDFLYLKRNLSLNLNYELNTGLRFNWSVFSKKDLQEFSKYVQISNLNKMKLILKEITKIKNAS</sequence>
<evidence type="ECO:0000313" key="1">
    <source>
        <dbReference type="EMBL" id="OIP03889.1"/>
    </source>
</evidence>
<evidence type="ECO:0008006" key="3">
    <source>
        <dbReference type="Google" id="ProtNLM"/>
    </source>
</evidence>
<protein>
    <recommendedName>
        <fullName evidence="3">AbiEi antitoxin C-terminal domain-containing protein</fullName>
    </recommendedName>
</protein>
<gene>
    <name evidence="1" type="ORF">AUK18_01100</name>
</gene>
<dbReference type="AlphaFoldDB" id="A0A1J5AZB3"/>
<dbReference type="EMBL" id="MNXQ01000021">
    <property type="protein sequence ID" value="OIP03889.1"/>
    <property type="molecule type" value="Genomic_DNA"/>
</dbReference>
<organism evidence="1 2">
    <name type="scientific">Candidatus Beckwithbacteria bacterium CG2_30_44_31</name>
    <dbReference type="NCBI Taxonomy" id="1805035"/>
    <lineage>
        <taxon>Bacteria</taxon>
        <taxon>Candidatus Beckwithiibacteriota</taxon>
    </lineage>
</organism>